<evidence type="ECO:0000256" key="1">
    <source>
        <dbReference type="SAM" id="SignalP"/>
    </source>
</evidence>
<evidence type="ECO:0008006" key="4">
    <source>
        <dbReference type="Google" id="ProtNLM"/>
    </source>
</evidence>
<reference evidence="2 3" key="1">
    <citation type="submission" date="2019-02" db="EMBL/GenBank/DDBJ databases">
        <title>Hyunsoonleella sp., isolated from marine sediment.</title>
        <authorList>
            <person name="Liu B.-T."/>
        </authorList>
    </citation>
    <scope>NUCLEOTIDE SEQUENCE [LARGE SCALE GENOMIC DNA]</scope>
    <source>
        <strain evidence="2 3">T58</strain>
    </source>
</reference>
<keyword evidence="1" id="KW-0732">Signal</keyword>
<dbReference type="OrthoDB" id="921445at2"/>
<name>A0A4Q9FCF1_9FLAO</name>
<gene>
    <name evidence="2" type="ORF">EYD45_12195</name>
</gene>
<accession>A0A4Q9FCF1</accession>
<protein>
    <recommendedName>
        <fullName evidence="4">Outer membrane protein beta-barrel domain-containing protein</fullName>
    </recommendedName>
</protein>
<feature type="signal peptide" evidence="1">
    <location>
        <begin position="1"/>
        <end position="18"/>
    </location>
</feature>
<organism evidence="2 3">
    <name type="scientific">Hyunsoonleella flava</name>
    <dbReference type="NCBI Taxonomy" id="2527939"/>
    <lineage>
        <taxon>Bacteria</taxon>
        <taxon>Pseudomonadati</taxon>
        <taxon>Bacteroidota</taxon>
        <taxon>Flavobacteriia</taxon>
        <taxon>Flavobacteriales</taxon>
        <taxon>Flavobacteriaceae</taxon>
    </lineage>
</organism>
<keyword evidence="3" id="KW-1185">Reference proteome</keyword>
<evidence type="ECO:0000313" key="2">
    <source>
        <dbReference type="EMBL" id="TBN02462.1"/>
    </source>
</evidence>
<sequence length="409" mass="46903">MKKIIIILLLFCSKQLFSQLEFQKGYLIFNNEKKECLILNKNWSNTPKTVSYKLSTDSPVIVRDVNTLQELVIYNTNQKYLLAQVEIPQIGKAPTYEKRFLKCLLLGEASLYSYTNKGKEEFFFKIENSGIIKLVHSKSRNLESKSENNSYKQQLFTKLKCNSITVSNLRSIKYVEKHLIDVFQHFNSCRNKEYKNYNLLRAQGKFHLSMVGGASLFDTEQNQNFNSTNILDGITVNTTNSYTAGLEIEYSIPFNGYKWALYSGVNYSKYEYDGSFNYNFPLNVPSNPDAMAIGKALFSSNYTNLELLPIGFRYNSNIGIKSHIFYNGAITYNILLSQEEVTTNEPEFVEFFSIEPEIENGIGFHLGLGYQYNSQYGIELRYVKTSTIKAGANAKGGNAFVFLLKYRLL</sequence>
<comment type="caution">
    <text evidence="2">The sequence shown here is derived from an EMBL/GenBank/DDBJ whole genome shotgun (WGS) entry which is preliminary data.</text>
</comment>
<evidence type="ECO:0000313" key="3">
    <source>
        <dbReference type="Proteomes" id="UP000291142"/>
    </source>
</evidence>
<feature type="chain" id="PRO_5020492606" description="Outer membrane protein beta-barrel domain-containing protein" evidence="1">
    <location>
        <begin position="19"/>
        <end position="409"/>
    </location>
</feature>
<dbReference type="EMBL" id="SIRT01000010">
    <property type="protein sequence ID" value="TBN02462.1"/>
    <property type="molecule type" value="Genomic_DNA"/>
</dbReference>
<proteinExistence type="predicted"/>
<dbReference type="AlphaFoldDB" id="A0A4Q9FCF1"/>
<dbReference type="Proteomes" id="UP000291142">
    <property type="component" value="Unassembled WGS sequence"/>
</dbReference>
<dbReference type="RefSeq" id="WP_130964838.1">
    <property type="nucleotide sequence ID" value="NZ_SIRT01000010.1"/>
</dbReference>